<gene>
    <name evidence="5" type="ORF">EDC52_11374</name>
</gene>
<organism evidence="5 6">
    <name type="scientific">Biostraticola tofi</name>
    <dbReference type="NCBI Taxonomy" id="466109"/>
    <lineage>
        <taxon>Bacteria</taxon>
        <taxon>Pseudomonadati</taxon>
        <taxon>Pseudomonadota</taxon>
        <taxon>Gammaproteobacteria</taxon>
        <taxon>Enterobacterales</taxon>
        <taxon>Bruguierivoracaceae</taxon>
        <taxon>Biostraticola</taxon>
    </lineage>
</organism>
<dbReference type="Gene3D" id="3.40.50.720">
    <property type="entry name" value="NAD(P)-binding Rossmann-like Domain"/>
    <property type="match status" value="1"/>
</dbReference>
<keyword evidence="4" id="KW-0560">Oxidoreductase</keyword>
<dbReference type="RefSeq" id="WP_131867509.1">
    <property type="nucleotide sequence ID" value="NZ_SMCR01000013.1"/>
</dbReference>
<keyword evidence="3" id="KW-0809">Transit peptide</keyword>
<dbReference type="GO" id="GO:0016491">
    <property type="term" value="F:oxidoreductase activity"/>
    <property type="evidence" value="ECO:0007669"/>
    <property type="project" value="UniProtKB-KW"/>
</dbReference>
<proteinExistence type="inferred from homology"/>
<sequence length="316" mass="34290">MINSALWYHQFGAPAEVLTLENAPMPVAAADKIRIAMISTPINPSDLIPITGAYRHRLQPPLVAGYEGLGRVISTTGAWKAFNGRRVLPLRADGTWQRFLDIDPRWLVWVPEDVTDDIAARGYINPLAAMLMLKQVAVRGAKVLVSGAGSQCAGLIAQWALMQGAREVVGIYRSPIHRSGLVQLGITPVASMDIDGINAAAAGSQVVFDAVGGPQGTAMLAAASPATVFVSYGLLSGRPLRIAPGGCLPRRFHLRDQLVGVTPETWQHWFQTLWPLLCHTRLGGLNRFPLDRWRDALAYFGTPGRTDKPLLVMPNH</sequence>
<evidence type="ECO:0000256" key="2">
    <source>
        <dbReference type="ARBA" id="ARBA00022857"/>
    </source>
</evidence>
<dbReference type="SUPFAM" id="SSF51735">
    <property type="entry name" value="NAD(P)-binding Rossmann-fold domains"/>
    <property type="match status" value="1"/>
</dbReference>
<dbReference type="OrthoDB" id="9788224at2"/>
<dbReference type="InterPro" id="IPR051034">
    <property type="entry name" value="Mito_Enoyl-ACP_Reductase"/>
</dbReference>
<name>A0A4V2W3K0_9GAMM</name>
<dbReference type="InterPro" id="IPR036291">
    <property type="entry name" value="NAD(P)-bd_dom_sf"/>
</dbReference>
<dbReference type="PANTHER" id="PTHR43981:SF2">
    <property type="entry name" value="ENOYL-[ACYL-CARRIER-PROTEIN] REDUCTASE, MITOCHONDRIAL"/>
    <property type="match status" value="1"/>
</dbReference>
<dbReference type="GO" id="GO:0006631">
    <property type="term" value="P:fatty acid metabolic process"/>
    <property type="evidence" value="ECO:0007669"/>
    <property type="project" value="TreeGrafter"/>
</dbReference>
<dbReference type="AlphaFoldDB" id="A0A4V2W3K0"/>
<dbReference type="Proteomes" id="UP000295719">
    <property type="component" value="Unassembled WGS sequence"/>
</dbReference>
<comment type="similarity">
    <text evidence="1">Belongs to the zinc-containing alcohol dehydrogenase family. Quinone oxidoreductase subfamily.</text>
</comment>
<evidence type="ECO:0000313" key="5">
    <source>
        <dbReference type="EMBL" id="TCV92249.1"/>
    </source>
</evidence>
<dbReference type="EMBL" id="SMCR01000013">
    <property type="protein sequence ID" value="TCV92249.1"/>
    <property type="molecule type" value="Genomic_DNA"/>
</dbReference>
<reference evidence="5 6" key="1">
    <citation type="submission" date="2019-03" db="EMBL/GenBank/DDBJ databases">
        <title>Genomic Encyclopedia of Type Strains, Phase IV (KMG-IV): sequencing the most valuable type-strain genomes for metagenomic binning, comparative biology and taxonomic classification.</title>
        <authorList>
            <person name="Goeker M."/>
        </authorList>
    </citation>
    <scope>NUCLEOTIDE SEQUENCE [LARGE SCALE GENOMIC DNA]</scope>
    <source>
        <strain evidence="5 6">DSM 19580</strain>
    </source>
</reference>
<evidence type="ECO:0000313" key="6">
    <source>
        <dbReference type="Proteomes" id="UP000295719"/>
    </source>
</evidence>
<evidence type="ECO:0000256" key="3">
    <source>
        <dbReference type="ARBA" id="ARBA00022946"/>
    </source>
</evidence>
<dbReference type="PANTHER" id="PTHR43981">
    <property type="entry name" value="ENOYL-[ACYL-CARRIER-PROTEIN] REDUCTASE, MITOCHONDRIAL"/>
    <property type="match status" value="1"/>
</dbReference>
<evidence type="ECO:0000256" key="4">
    <source>
        <dbReference type="ARBA" id="ARBA00023002"/>
    </source>
</evidence>
<dbReference type="InterPro" id="IPR011032">
    <property type="entry name" value="GroES-like_sf"/>
</dbReference>
<dbReference type="Gene3D" id="3.90.180.10">
    <property type="entry name" value="Medium-chain alcohol dehydrogenases, catalytic domain"/>
    <property type="match status" value="1"/>
</dbReference>
<protein>
    <submittedName>
        <fullName evidence="5">NADPH:quinone reductase-like Zn-dependent oxidoreductase</fullName>
    </submittedName>
</protein>
<comment type="caution">
    <text evidence="5">The sequence shown here is derived from an EMBL/GenBank/DDBJ whole genome shotgun (WGS) entry which is preliminary data.</text>
</comment>
<accession>A0A4V2W3K0</accession>
<evidence type="ECO:0000256" key="1">
    <source>
        <dbReference type="ARBA" id="ARBA00010371"/>
    </source>
</evidence>
<keyword evidence="2" id="KW-0521">NADP</keyword>
<keyword evidence="6" id="KW-1185">Reference proteome</keyword>
<dbReference type="SUPFAM" id="SSF50129">
    <property type="entry name" value="GroES-like"/>
    <property type="match status" value="1"/>
</dbReference>